<dbReference type="InterPro" id="IPR019734">
    <property type="entry name" value="TPR_rpt"/>
</dbReference>
<feature type="domain" description="Nephrocystin 3-like N-terminal" evidence="4">
    <location>
        <begin position="126"/>
        <end position="277"/>
    </location>
</feature>
<sequence>MEKVIDKAVGHVIATLEDNQEIQAAANHGVLAERKEELAVAPGAGSSVQAKTTVNLSGVEVHHAGRDIVNTVNNLGATNHIYQYYSGADGEINEALRRLPDPKGCFWDRSRACLPGTRTSHLEELVSWVHDRAAKTARGFLVADAAGSGKTAFAHTACHRFHSQQHLVASYFCRQRSARSTAADLLGIIIRGLLSVHPQVKMMIGELLVRDHTLASASPVRQFDEIVIPVATHLPQDRPFVIIIDGLDEEFDIELLTLLRDAIRLLPPTFKFVLTTRPELRVMHYLDNQPHIRRCSHSLAGILNYEDLRKYIKDRLSASNYGMHVTDQLIDGFVTKAEGVFLWAATVLNHLETAFNPISELEDIVNSKSDHWVNDKDATQKLDDIYARILSQLKWSDSLFTRMYRTIMGTIVTLIEPLSPIGLAALLAPEAEGVTVDDVSKLRMLLRPLLQRFETERLDQPIRILHLSIREYLTTRAPQPYRLSVNTYHEKISRYALLTIQKELNSTNVPSLGYTIGNDDRRTQRIPLVVRQSIPDHLWYCCRFLTQHLFELPLDQVELPLFRLVHQMIASKHRALLEATASMGDVINPFSLREWLEKLPHEPVIHDYATLQDTGKALVEVAACLEKEKRHAEALVLAEEASHTYRQLISVDPKTYEVHALKAFRALSSCLTSLRRYDDALLVIEESLEIANRLAATSGEPSSQHMLAQLFHHRSVSLTKLGRHDEALATGTQRVEIYRVLVTSDPLFVKSLALSLHSQAWSLGACGRHMDALPHVEEAIQIARTLEHDVSFLADCLYAYASSLWGVGRHDAALDARRESVDILRKLADADPANYDYSLASSLHKMAYELGIAKRYEEAIPVVEEAIDIRRRFKEKEPITFAGQLSDSLSAYQSLLSSVGRHDEALVVLRELASADPVKFAPRLARSLQKLVGDLESCKQYEEVVRLAEEAIEVSRKLTEKDPGLYTLDLVNALSGHSRVLSMLGQHKAAVGPAKEAVDVCRGAVEQDAEKLEPSLASSLHRLARTLDAVRRRPDGLVAIQEAVGIRRRLFARDPSSFARYLADSLENCVATLLALKRPPLDVVEPGKELVEAYRVLVSRDPGKFELPLATALYKLGKSLAGCKRYEEAVVVVQESGDIRKRLVEGLSDVGQSLPEPNAQDVAPSPAESSEEPGTGVIEDTQRNEPGANQHSPFTSSAHLDASIQLASSLHFLARCLGHCNRNEEGLQALRDAVDIRRKLVIRDPKVHLKDLAESLDNYVWCLVELEMEEAALDPATEAVKAYRKLVEMYPGKFDKKLKSAVEATKLILSVQT</sequence>
<dbReference type="SMART" id="SM00028">
    <property type="entry name" value="TPR"/>
    <property type="match status" value="7"/>
</dbReference>
<dbReference type="SUPFAM" id="SSF48452">
    <property type="entry name" value="TPR-like"/>
    <property type="match status" value="2"/>
</dbReference>
<feature type="region of interest" description="Disordered" evidence="2">
    <location>
        <begin position="1150"/>
        <end position="1195"/>
    </location>
</feature>
<dbReference type="InterPro" id="IPR027417">
    <property type="entry name" value="P-loop_NTPase"/>
</dbReference>
<dbReference type="Proteomes" id="UP000307440">
    <property type="component" value="Unassembled WGS sequence"/>
</dbReference>
<dbReference type="Pfam" id="PF24883">
    <property type="entry name" value="NPHP3_N"/>
    <property type="match status" value="1"/>
</dbReference>
<accession>A0A5C3KTB8</accession>
<evidence type="ECO:0000259" key="4">
    <source>
        <dbReference type="Pfam" id="PF24883"/>
    </source>
</evidence>
<evidence type="ECO:0000313" key="6">
    <source>
        <dbReference type="Proteomes" id="UP000307440"/>
    </source>
</evidence>
<feature type="domain" description="Anaphase-promoting complex subunit 5" evidence="3">
    <location>
        <begin position="805"/>
        <end position="882"/>
    </location>
</feature>
<proteinExistence type="predicted"/>
<dbReference type="SUPFAM" id="SSF52540">
    <property type="entry name" value="P-loop containing nucleoside triphosphate hydrolases"/>
    <property type="match status" value="1"/>
</dbReference>
<dbReference type="PANTHER" id="PTHR10039">
    <property type="entry name" value="AMELOGENIN"/>
    <property type="match status" value="1"/>
</dbReference>
<evidence type="ECO:0000259" key="3">
    <source>
        <dbReference type="Pfam" id="PF12862"/>
    </source>
</evidence>
<evidence type="ECO:0000256" key="1">
    <source>
        <dbReference type="ARBA" id="ARBA00022737"/>
    </source>
</evidence>
<evidence type="ECO:0000313" key="5">
    <source>
        <dbReference type="EMBL" id="TFK23831.1"/>
    </source>
</evidence>
<feature type="domain" description="Anaphase-promoting complex subunit 5" evidence="3">
    <location>
        <begin position="1107"/>
        <end position="1139"/>
    </location>
</feature>
<dbReference type="STRING" id="230819.A0A5C3KTB8"/>
<dbReference type="Gene3D" id="3.40.50.300">
    <property type="entry name" value="P-loop containing nucleotide triphosphate hydrolases"/>
    <property type="match status" value="1"/>
</dbReference>
<reference evidence="5 6" key="1">
    <citation type="journal article" date="2019" name="Nat. Ecol. Evol.">
        <title>Megaphylogeny resolves global patterns of mushroom evolution.</title>
        <authorList>
            <person name="Varga T."/>
            <person name="Krizsan K."/>
            <person name="Foldi C."/>
            <person name="Dima B."/>
            <person name="Sanchez-Garcia M."/>
            <person name="Sanchez-Ramirez S."/>
            <person name="Szollosi G.J."/>
            <person name="Szarkandi J.G."/>
            <person name="Papp V."/>
            <person name="Albert L."/>
            <person name="Andreopoulos W."/>
            <person name="Angelini C."/>
            <person name="Antonin V."/>
            <person name="Barry K.W."/>
            <person name="Bougher N.L."/>
            <person name="Buchanan P."/>
            <person name="Buyck B."/>
            <person name="Bense V."/>
            <person name="Catcheside P."/>
            <person name="Chovatia M."/>
            <person name="Cooper J."/>
            <person name="Damon W."/>
            <person name="Desjardin D."/>
            <person name="Finy P."/>
            <person name="Geml J."/>
            <person name="Haridas S."/>
            <person name="Hughes K."/>
            <person name="Justo A."/>
            <person name="Karasinski D."/>
            <person name="Kautmanova I."/>
            <person name="Kiss B."/>
            <person name="Kocsube S."/>
            <person name="Kotiranta H."/>
            <person name="LaButti K.M."/>
            <person name="Lechner B.E."/>
            <person name="Liimatainen K."/>
            <person name="Lipzen A."/>
            <person name="Lukacs Z."/>
            <person name="Mihaltcheva S."/>
            <person name="Morgado L.N."/>
            <person name="Niskanen T."/>
            <person name="Noordeloos M.E."/>
            <person name="Ohm R.A."/>
            <person name="Ortiz-Santana B."/>
            <person name="Ovrebo C."/>
            <person name="Racz N."/>
            <person name="Riley R."/>
            <person name="Savchenko A."/>
            <person name="Shiryaev A."/>
            <person name="Soop K."/>
            <person name="Spirin V."/>
            <person name="Szebenyi C."/>
            <person name="Tomsovsky M."/>
            <person name="Tulloss R.E."/>
            <person name="Uehling J."/>
            <person name="Grigoriev I.V."/>
            <person name="Vagvolgyi C."/>
            <person name="Papp T."/>
            <person name="Martin F.M."/>
            <person name="Miettinen O."/>
            <person name="Hibbett D.S."/>
            <person name="Nagy L.G."/>
        </authorList>
    </citation>
    <scope>NUCLEOTIDE SEQUENCE [LARGE SCALE GENOMIC DNA]</scope>
    <source>
        <strain evidence="5 6">CBS 121175</strain>
    </source>
</reference>
<dbReference type="EMBL" id="ML210211">
    <property type="protein sequence ID" value="TFK23831.1"/>
    <property type="molecule type" value="Genomic_DNA"/>
</dbReference>
<name>A0A5C3KTB8_COPMA</name>
<dbReference type="Pfam" id="PF12862">
    <property type="entry name" value="ANAPC5"/>
    <property type="match status" value="3"/>
</dbReference>
<dbReference type="OrthoDB" id="3038309at2759"/>
<dbReference type="InterPro" id="IPR056884">
    <property type="entry name" value="NPHP3-like_N"/>
</dbReference>
<organism evidence="5 6">
    <name type="scientific">Coprinopsis marcescibilis</name>
    <name type="common">Agaric fungus</name>
    <name type="synonym">Psathyrella marcescibilis</name>
    <dbReference type="NCBI Taxonomy" id="230819"/>
    <lineage>
        <taxon>Eukaryota</taxon>
        <taxon>Fungi</taxon>
        <taxon>Dikarya</taxon>
        <taxon>Basidiomycota</taxon>
        <taxon>Agaricomycotina</taxon>
        <taxon>Agaricomycetes</taxon>
        <taxon>Agaricomycetidae</taxon>
        <taxon>Agaricales</taxon>
        <taxon>Agaricineae</taxon>
        <taxon>Psathyrellaceae</taxon>
        <taxon>Coprinopsis</taxon>
    </lineage>
</organism>
<keyword evidence="1" id="KW-0677">Repeat</keyword>
<gene>
    <name evidence="5" type="ORF">FA15DRAFT_620243</name>
</gene>
<evidence type="ECO:0000256" key="2">
    <source>
        <dbReference type="SAM" id="MobiDB-lite"/>
    </source>
</evidence>
<keyword evidence="6" id="KW-1185">Reference proteome</keyword>
<dbReference type="InterPro" id="IPR026000">
    <property type="entry name" value="Apc5_dom"/>
</dbReference>
<dbReference type="Gene3D" id="1.25.40.10">
    <property type="entry name" value="Tetratricopeptide repeat domain"/>
    <property type="match status" value="5"/>
</dbReference>
<dbReference type="InterPro" id="IPR011990">
    <property type="entry name" value="TPR-like_helical_dom_sf"/>
</dbReference>
<feature type="domain" description="Anaphase-promoting complex subunit 5" evidence="3">
    <location>
        <begin position="766"/>
        <end position="798"/>
    </location>
</feature>
<protein>
    <submittedName>
        <fullName evidence="5">TPR-like protein</fullName>
    </submittedName>
</protein>
<dbReference type="PANTHER" id="PTHR10039:SF16">
    <property type="entry name" value="GPI INOSITOL-DEACYLASE"/>
    <property type="match status" value="1"/>
</dbReference>